<sequence>MPSAAAWPHRRCRAEHVDPLSFRSWTMARNKTLFLYNDTRHDQEWTVYAEGVINESYTVGQQRKSFTLSLSGDTTIRFGVDGTVYLRASYIYATDRWTSHTDTPNDMAFSTVQSAVTVTSSYSP</sequence>
<comment type="caution">
    <text evidence="1">The sequence shown here is derived from an EMBL/GenBank/DDBJ whole genome shotgun (WGS) entry which is preliminary data.</text>
</comment>
<evidence type="ECO:0000313" key="2">
    <source>
        <dbReference type="Proteomes" id="UP000239898"/>
    </source>
</evidence>
<dbReference type="EMBL" id="MIGX01000079">
    <property type="protein sequence ID" value="PPT88430.1"/>
    <property type="molecule type" value="Genomic_DNA"/>
</dbReference>
<accession>A0A2S6ZD10</accession>
<organism evidence="1 2">
    <name type="scientific">Xanthomonas theicola</name>
    <dbReference type="NCBI Taxonomy" id="56464"/>
    <lineage>
        <taxon>Bacteria</taxon>
        <taxon>Pseudomonadati</taxon>
        <taxon>Pseudomonadota</taxon>
        <taxon>Gammaproteobacteria</taxon>
        <taxon>Lysobacterales</taxon>
        <taxon>Lysobacteraceae</taxon>
        <taxon>Xanthomonas</taxon>
    </lineage>
</organism>
<reference evidence="1 2" key="1">
    <citation type="submission" date="2016-08" db="EMBL/GenBank/DDBJ databases">
        <title>Evolution of the type three secretion system and type three effector repertoires in Xanthomonas.</title>
        <authorList>
            <person name="Merda D."/>
            <person name="Briand M."/>
            <person name="Bosis E."/>
            <person name="Rousseau C."/>
            <person name="Portier P."/>
            <person name="Jacques M.-A."/>
            <person name="Fischer-Le Saux M."/>
        </authorList>
    </citation>
    <scope>NUCLEOTIDE SEQUENCE [LARGE SCALE GENOMIC DNA]</scope>
    <source>
        <strain evidence="1 2">CFBP 4691</strain>
    </source>
</reference>
<evidence type="ECO:0000313" key="1">
    <source>
        <dbReference type="EMBL" id="PPT88430.1"/>
    </source>
</evidence>
<protein>
    <submittedName>
        <fullName evidence="1">Uncharacterized protein</fullName>
    </submittedName>
</protein>
<dbReference type="Proteomes" id="UP000239898">
    <property type="component" value="Unassembled WGS sequence"/>
</dbReference>
<keyword evidence="2" id="KW-1185">Reference proteome</keyword>
<dbReference type="AlphaFoldDB" id="A0A2S6ZD10"/>
<proteinExistence type="predicted"/>
<name>A0A2S6ZD10_9XANT</name>
<gene>
    <name evidence="1" type="ORF">XthCFBP4691_14525</name>
</gene>